<evidence type="ECO:0000256" key="3">
    <source>
        <dbReference type="ARBA" id="ARBA00022989"/>
    </source>
</evidence>
<feature type="transmembrane region" description="Helical" evidence="6">
    <location>
        <begin position="368"/>
        <end position="394"/>
    </location>
</feature>
<keyword evidence="3 6" id="KW-1133">Transmembrane helix</keyword>
<dbReference type="Gene3D" id="1.20.1720.10">
    <property type="entry name" value="Multidrug resistance protein D"/>
    <property type="match status" value="1"/>
</dbReference>
<evidence type="ECO:0000313" key="9">
    <source>
        <dbReference type="Proteomes" id="UP001589718"/>
    </source>
</evidence>
<feature type="transmembrane region" description="Helical" evidence="6">
    <location>
        <begin position="309"/>
        <end position="331"/>
    </location>
</feature>
<dbReference type="SUPFAM" id="SSF103473">
    <property type="entry name" value="MFS general substrate transporter"/>
    <property type="match status" value="1"/>
</dbReference>
<proteinExistence type="predicted"/>
<feature type="transmembrane region" description="Helical" evidence="6">
    <location>
        <begin position="235"/>
        <end position="253"/>
    </location>
</feature>
<feature type="domain" description="Major facilitator superfamily (MFS) profile" evidence="7">
    <location>
        <begin position="19"/>
        <end position="460"/>
    </location>
</feature>
<evidence type="ECO:0000256" key="2">
    <source>
        <dbReference type="ARBA" id="ARBA00022692"/>
    </source>
</evidence>
<evidence type="ECO:0000313" key="8">
    <source>
        <dbReference type="EMBL" id="MFB9522990.1"/>
    </source>
</evidence>
<evidence type="ECO:0000256" key="1">
    <source>
        <dbReference type="ARBA" id="ARBA00004651"/>
    </source>
</evidence>
<evidence type="ECO:0000256" key="6">
    <source>
        <dbReference type="SAM" id="Phobius"/>
    </source>
</evidence>
<feature type="transmembrane region" description="Helical" evidence="6">
    <location>
        <begin position="343"/>
        <end position="362"/>
    </location>
</feature>
<dbReference type="PROSITE" id="PS00216">
    <property type="entry name" value="SUGAR_TRANSPORT_1"/>
    <property type="match status" value="1"/>
</dbReference>
<name>A0ABV5PIE8_STRCM</name>
<dbReference type="PANTHER" id="PTHR42718">
    <property type="entry name" value="MAJOR FACILITATOR SUPERFAMILY MULTIDRUG TRANSPORTER MFSC"/>
    <property type="match status" value="1"/>
</dbReference>
<evidence type="ECO:0000259" key="7">
    <source>
        <dbReference type="PROSITE" id="PS50850"/>
    </source>
</evidence>
<dbReference type="RefSeq" id="WP_345219666.1">
    <property type="nucleotide sequence ID" value="NZ_BAAAXE010000002.1"/>
</dbReference>
<organism evidence="8 9">
    <name type="scientific">Streptomyces cremeus</name>
    <dbReference type="NCBI Taxonomy" id="66881"/>
    <lineage>
        <taxon>Bacteria</taxon>
        <taxon>Bacillati</taxon>
        <taxon>Actinomycetota</taxon>
        <taxon>Actinomycetes</taxon>
        <taxon>Kitasatosporales</taxon>
        <taxon>Streptomycetaceae</taxon>
        <taxon>Streptomyces</taxon>
    </lineage>
</organism>
<keyword evidence="2 6" id="KW-0812">Transmembrane</keyword>
<dbReference type="EMBL" id="JBHMCR010000016">
    <property type="protein sequence ID" value="MFB9522990.1"/>
    <property type="molecule type" value="Genomic_DNA"/>
</dbReference>
<protein>
    <submittedName>
        <fullName evidence="8">MFS transporter</fullName>
    </submittedName>
</protein>
<feature type="transmembrane region" description="Helical" evidence="6">
    <location>
        <begin position="57"/>
        <end position="73"/>
    </location>
</feature>
<feature type="transmembrane region" description="Helical" evidence="6">
    <location>
        <begin position="142"/>
        <end position="164"/>
    </location>
</feature>
<keyword evidence="5" id="KW-0046">Antibiotic resistance</keyword>
<reference evidence="8 9" key="1">
    <citation type="submission" date="2024-09" db="EMBL/GenBank/DDBJ databases">
        <authorList>
            <person name="Sun Q."/>
            <person name="Mori K."/>
        </authorList>
    </citation>
    <scope>NUCLEOTIDE SEQUENCE [LARGE SCALE GENOMIC DNA]</scope>
    <source>
        <strain evidence="8 9">JCM 4362</strain>
    </source>
</reference>
<gene>
    <name evidence="8" type="ORF">ACFFTU_23880</name>
</gene>
<feature type="transmembrane region" description="Helical" evidence="6">
    <location>
        <begin position="433"/>
        <end position="455"/>
    </location>
</feature>
<sequence length="462" mass="47018">MNPTAPHATGTAPRTHRFLLPALITGVVAFQLNASMVTPALPEIARALDAPLSTVSLSQNLFFLVGGVAGVVLSRLSDHLGRRTVLLASLLVMCAGTVLAMLAPNAGLLIAGRVLQGAAGATFQLTYLLVRDTMTPKQFGTALGVITAINGGVGGVDGFLGGFVADRLGFRWIFGVILVVGLLALVCVARAVPGAAPAAHTGRMDWWGAASLSAAIVCVNQAISQGGAHGWGSPWPPVLLVVGAALFVAFWQIEKHGSTPLIAVEALRSRQVWPLMTTTLLTLVGVFAAMNFTVVLLSQDDRAGFGMSATLAALLFLTPPAAIGLLAAPVAGWLAPRKGWLPMLRAGLLASALTLAVAAVFAGDRWVVLAACCALGVFYNGLTLTMLNGLGVVLSPKESPGALPGLNGACFGIGASVGIALVGPVAATGTLGGYRTALGLAVGVSLLALLASLLIKQPADRS</sequence>
<dbReference type="InterPro" id="IPR005829">
    <property type="entry name" value="Sugar_transporter_CS"/>
</dbReference>
<dbReference type="InterPro" id="IPR011701">
    <property type="entry name" value="MFS"/>
</dbReference>
<dbReference type="PROSITE" id="PS50850">
    <property type="entry name" value="MFS"/>
    <property type="match status" value="1"/>
</dbReference>
<dbReference type="InterPro" id="IPR020846">
    <property type="entry name" value="MFS_dom"/>
</dbReference>
<comment type="caution">
    <text evidence="8">The sequence shown here is derived from an EMBL/GenBank/DDBJ whole genome shotgun (WGS) entry which is preliminary data.</text>
</comment>
<feature type="transmembrane region" description="Helical" evidence="6">
    <location>
        <begin position="170"/>
        <end position="192"/>
    </location>
</feature>
<dbReference type="InterPro" id="IPR036259">
    <property type="entry name" value="MFS_trans_sf"/>
</dbReference>
<keyword evidence="9" id="KW-1185">Reference proteome</keyword>
<dbReference type="PANTHER" id="PTHR42718:SF35">
    <property type="entry name" value="BLL0718 PROTEIN"/>
    <property type="match status" value="1"/>
</dbReference>
<dbReference type="Gene3D" id="1.20.1250.20">
    <property type="entry name" value="MFS general substrate transporter like domains"/>
    <property type="match status" value="1"/>
</dbReference>
<feature type="transmembrane region" description="Helical" evidence="6">
    <location>
        <begin position="273"/>
        <end position="297"/>
    </location>
</feature>
<dbReference type="Proteomes" id="UP001589718">
    <property type="component" value="Unassembled WGS sequence"/>
</dbReference>
<feature type="transmembrane region" description="Helical" evidence="6">
    <location>
        <begin position="85"/>
        <end position="104"/>
    </location>
</feature>
<dbReference type="Pfam" id="PF07690">
    <property type="entry name" value="MFS_1"/>
    <property type="match status" value="1"/>
</dbReference>
<evidence type="ECO:0000256" key="4">
    <source>
        <dbReference type="ARBA" id="ARBA00023136"/>
    </source>
</evidence>
<feature type="transmembrane region" description="Helical" evidence="6">
    <location>
        <begin position="204"/>
        <end position="223"/>
    </location>
</feature>
<keyword evidence="4 6" id="KW-0472">Membrane</keyword>
<accession>A0ABV5PIE8</accession>
<comment type="subcellular location">
    <subcellularLocation>
        <location evidence="1">Cell membrane</location>
        <topology evidence="1">Multi-pass membrane protein</topology>
    </subcellularLocation>
</comment>
<evidence type="ECO:0000256" key="5">
    <source>
        <dbReference type="ARBA" id="ARBA00023251"/>
    </source>
</evidence>
<feature type="transmembrane region" description="Helical" evidence="6">
    <location>
        <begin position="406"/>
        <end position="427"/>
    </location>
</feature>